<dbReference type="RefSeq" id="WP_059333904.1">
    <property type="nucleotide sequence ID" value="NZ_CBCSDR010000010.1"/>
</dbReference>
<dbReference type="EMBL" id="CP067018">
    <property type="protein sequence ID" value="QQN59574.1"/>
    <property type="molecule type" value="Genomic_DNA"/>
</dbReference>
<feature type="chain" id="PRO_5032915311" description="DUF5977 domain-containing protein" evidence="1">
    <location>
        <begin position="19"/>
        <end position="1361"/>
    </location>
</feature>
<sequence length="1361" mass="153981">MKKIYYTILCFISLQITAQESTNIAANKINVKSPQTYAFEKYGNVPVNLYTGAIDLNIPIFKSEYINLSLSYDSSGFIPSKRSAPVGLNWNFLAGGKITRTVNGIPDEFKGTGSDAIGQGDNGVNSIFGRLTDVSGFMTGTKYKTYNNSSVYNLNAGKTGVNLDWVLGEGPTKYEGEPDLFTFNVMGISGKFMVGNDGKVKVESDDPNIEVDITQFTPRSQSCNITQNVYDSQIYETVEFPTIVIRDGQGNKYYFGGNYHDYEIYFGLNEAQLNGNGMNYKAYPIVNAYNLNKVILANGSIIQYKYKAPEFEEKTKDIGWRDEVCQMHRLTGTDPMFSRVSHFQNFDLLNDHKCATNSSFCKTNNNYTEGGNYSSWSTGIIKYSLLESIKYDGLEVNIKYKRSGNVIKYNPMVSTLETDELLIDNITTTYKGNKITDAYFNYENTGGVDRSFLKEIQEKVSKQNYSFDYYNTAALPTYYTRGVDHWGYWNGRDNNSTLIPGSNYNFETGDYTITGQERDPNPNNYNNAQLRRVIYPTKGYTIFEYEPHYYSKRIERSSQSNFLPGITNNSGMAGGARIKRQTDFSNDGSIIKEKNYKYTTTIDGDSSSGTLTNWPRYFMYFKIKNSNNQTLSTIFKNVSSNLNINSLDSYNVGYSKIYEIENGKGYTEYQFTSFSDQSDISGESNLFQTATPYLDKEMTTVGYFHPLELYKNYNNLFLTDQSVLRGKYKSISVYNQDNSIIKKTDYIYNDNRYFNLNTTKDENNYVAINHMSGLFVQGYKRYFNRATLNKKIVTDYLTNTPIVTTSRFYYNSINNLNLSQEELATPDGVSNVTTYEYASDQNNIEMKEANMLGIPIKTENKKNGITISKTEINYKRNNTTSNLVLPTSVQITDLQNPNDPTKVKTDLTYDLYDNKGKLLQYSEKGKPVTIIWGYDQTQPIAKIEGATYNQIFAYISAIITASDADNTQGTDQSEQALVGALDLFRNNSALSDYQITTYTYNPFIGVTSITPPSGIREVYKYDSANRLESIKDINGNILKEYKYYYNNENPSVNLYYNIEKNKEFIRSNCPDGGSPGHYNYIVPAGKYSSNISQADADQKADIDINQNGQLKANINASCLFYNTQKSKTFTKNNCLSNETPGNYTYIVLAGTYLSFISQADADQKADIDINQYGQLKANENSSCSSVYYNTEKSKEFLRSNCQNNELPSYYTYIVPARKYSSSISQADADQQADIDINQNGQLNANNNALCQTGVCTISPKVNMANKEVSYYNGNINVIIEFYPQHITSINFNDGKFKLIGTISSLCAPKYDIYKEFSEIDNNSRRNWELRVTPSGDISIRLIGPNIPPGSGSRLEFSFPKN</sequence>
<evidence type="ECO:0000313" key="4">
    <source>
        <dbReference type="Proteomes" id="UP000595426"/>
    </source>
</evidence>
<dbReference type="OrthoDB" id="9814627at2"/>
<organism evidence="3 4">
    <name type="scientific">Elizabethkingia bruuniana</name>
    <dbReference type="NCBI Taxonomy" id="1756149"/>
    <lineage>
        <taxon>Bacteria</taxon>
        <taxon>Pseudomonadati</taxon>
        <taxon>Bacteroidota</taxon>
        <taxon>Flavobacteriia</taxon>
        <taxon>Flavobacteriales</taxon>
        <taxon>Weeksellaceae</taxon>
        <taxon>Elizabethkingia</taxon>
    </lineage>
</organism>
<dbReference type="KEGG" id="egm:AYC65_13080"/>
<dbReference type="Proteomes" id="UP000595426">
    <property type="component" value="Chromosome"/>
</dbReference>
<accession>A0A7T7ZYX2</accession>
<keyword evidence="4" id="KW-1185">Reference proteome</keyword>
<dbReference type="GeneID" id="93133844"/>
<feature type="domain" description="DUF5977" evidence="2">
    <location>
        <begin position="1187"/>
        <end position="1250"/>
    </location>
</feature>
<feature type="domain" description="DUF5977" evidence="2">
    <location>
        <begin position="1120"/>
        <end position="1184"/>
    </location>
</feature>
<evidence type="ECO:0000259" key="2">
    <source>
        <dbReference type="Pfam" id="PF19404"/>
    </source>
</evidence>
<dbReference type="InterPro" id="IPR046020">
    <property type="entry name" value="DUF5977"/>
</dbReference>
<evidence type="ECO:0000256" key="1">
    <source>
        <dbReference type="SAM" id="SignalP"/>
    </source>
</evidence>
<proteinExistence type="predicted"/>
<gene>
    <name evidence="3" type="ORF">I6H88_03050</name>
</gene>
<keyword evidence="1" id="KW-0732">Signal</keyword>
<protein>
    <recommendedName>
        <fullName evidence="2">DUF5977 domain-containing protein</fullName>
    </recommendedName>
</protein>
<feature type="signal peptide" evidence="1">
    <location>
        <begin position="1"/>
        <end position="18"/>
    </location>
</feature>
<feature type="domain" description="DUF5977" evidence="2">
    <location>
        <begin position="1055"/>
        <end position="1118"/>
    </location>
</feature>
<evidence type="ECO:0000313" key="3">
    <source>
        <dbReference type="EMBL" id="QQN59574.1"/>
    </source>
</evidence>
<dbReference type="Pfam" id="PF19404">
    <property type="entry name" value="DUF5977"/>
    <property type="match status" value="3"/>
</dbReference>
<reference evidence="3 4" key="1">
    <citation type="submission" date="2020-12" db="EMBL/GenBank/DDBJ databases">
        <title>FDA dAtabase for Regulatory Grade micrObial Sequences (FDA-ARGOS): Supporting development and validation of Infectious Disease Dx tests.</title>
        <authorList>
            <person name="Kerrigan L."/>
            <person name="Long C."/>
            <person name="Tallon L."/>
            <person name="Sadzewicz L."/>
            <person name="Zhao X."/>
            <person name="Boylan J."/>
            <person name="Ott S."/>
            <person name="Bowen H."/>
            <person name="Vavikolanu K."/>
            <person name="Mehta A."/>
            <person name="Aluvathingal J."/>
            <person name="Nadendla S."/>
            <person name="Yan Y."/>
            <person name="Sichtig H."/>
        </authorList>
    </citation>
    <scope>NUCLEOTIDE SEQUENCE [LARGE SCALE GENOMIC DNA]</scope>
    <source>
        <strain evidence="3 4">FDAARGOS_1031</strain>
    </source>
</reference>
<name>A0A7T7ZYX2_9FLAO</name>